<name>A0A369XJD3_9PROT</name>
<organism evidence="1 2">
    <name type="scientific">Candidatus Accumulibacter meliphilus</name>
    <dbReference type="NCBI Taxonomy" id="2211374"/>
    <lineage>
        <taxon>Bacteria</taxon>
        <taxon>Pseudomonadati</taxon>
        <taxon>Pseudomonadota</taxon>
        <taxon>Betaproteobacteria</taxon>
        <taxon>Candidatus Accumulibacter</taxon>
    </lineage>
</organism>
<dbReference type="AlphaFoldDB" id="A0A369XJD3"/>
<accession>A0A369XJD3</accession>
<comment type="caution">
    <text evidence="1">The sequence shown here is derived from an EMBL/GenBank/DDBJ whole genome shotgun (WGS) entry which is preliminary data.</text>
</comment>
<reference evidence="1 2" key="1">
    <citation type="submission" date="2018-05" db="EMBL/GenBank/DDBJ databases">
        <title>Integrated omic analyses show evidence that a Ca. Accumulibacter phosphatis strain performs denitrification under micro-aerobic conditions.</title>
        <authorList>
            <person name="Camejo P.Y."/>
            <person name="Katherine M.D."/>
            <person name="Daniel N.R."/>
        </authorList>
    </citation>
    <scope>NUCLEOTIDE SEQUENCE [LARGE SCALE GENOMIC DNA]</scope>
    <source>
        <strain evidence="1">UW-LDO-IC</strain>
    </source>
</reference>
<dbReference type="EMBL" id="QPGA01000028">
    <property type="protein sequence ID" value="RDE50004.1"/>
    <property type="molecule type" value="Genomic_DNA"/>
</dbReference>
<sequence length="80" mass="8960">MIRQRKAIFPLLVESARLSEAAELPKELRALLRFQATMIDNPGWRATMQLLIRENEAVIRQQRNAGDKRAGGTSGSSVEP</sequence>
<dbReference type="Proteomes" id="UP000253831">
    <property type="component" value="Unassembled WGS sequence"/>
</dbReference>
<protein>
    <submittedName>
        <fullName evidence="1">Uncharacterized protein</fullName>
    </submittedName>
</protein>
<proteinExistence type="predicted"/>
<evidence type="ECO:0000313" key="2">
    <source>
        <dbReference type="Proteomes" id="UP000253831"/>
    </source>
</evidence>
<evidence type="ECO:0000313" key="1">
    <source>
        <dbReference type="EMBL" id="RDE50004.1"/>
    </source>
</evidence>
<gene>
    <name evidence="1" type="ORF">DVS81_13680</name>
</gene>